<protein>
    <submittedName>
        <fullName evidence="1">Uncharacterized protein</fullName>
    </submittedName>
</protein>
<gene>
    <name evidence="1" type="ORF">TSPGSL018_6000</name>
</gene>
<reference evidence="1" key="1">
    <citation type="submission" date="2014-05" db="EMBL/GenBank/DDBJ databases">
        <title>The transcriptome of the halophilic microalga Tetraselmis sp. GSL018 isolated from the Great Salt Lake, Utah.</title>
        <authorList>
            <person name="Jinkerson R.E."/>
            <person name="D'Adamo S."/>
            <person name="Posewitz M.C."/>
        </authorList>
    </citation>
    <scope>NUCLEOTIDE SEQUENCE</scope>
    <source>
        <strain evidence="1">GSL018</strain>
    </source>
</reference>
<accession>A0A061RCA9</accession>
<sequence length="53" mass="5371">MEAWKGRGQNLGGNGFSPAANRSFAGSDTPTGAFLTASFTGLKDVLHGSRGDG</sequence>
<proteinExistence type="predicted"/>
<dbReference type="EMBL" id="GBEZ01016673">
    <property type="protein sequence ID" value="JAC69598.1"/>
    <property type="molecule type" value="Transcribed_RNA"/>
</dbReference>
<dbReference type="AlphaFoldDB" id="A0A061RCA9"/>
<evidence type="ECO:0000313" key="1">
    <source>
        <dbReference type="EMBL" id="JAC69598.1"/>
    </source>
</evidence>
<name>A0A061RCA9_9CHLO</name>
<organism evidence="1">
    <name type="scientific">Tetraselmis sp. GSL018</name>
    <dbReference type="NCBI Taxonomy" id="582737"/>
    <lineage>
        <taxon>Eukaryota</taxon>
        <taxon>Viridiplantae</taxon>
        <taxon>Chlorophyta</taxon>
        <taxon>core chlorophytes</taxon>
        <taxon>Chlorodendrophyceae</taxon>
        <taxon>Chlorodendrales</taxon>
        <taxon>Chlorodendraceae</taxon>
        <taxon>Tetraselmis</taxon>
    </lineage>
</organism>